<reference evidence="2" key="3">
    <citation type="submission" date="2025-09" db="UniProtKB">
        <authorList>
            <consortium name="Ensembl"/>
        </authorList>
    </citation>
    <scope>IDENTIFICATION</scope>
</reference>
<sequence length="162" mass="18684">EKKKKGNKYCLQPQRATAFILCLGICIERDKIEQYINTYRSGSYSHLNQYNPQGIYSFFFFVDLVFYFSHIVGIFKCSFTNSIFFFFFLRRSLALCHPGWSAVARSRLTASSASQVQAILLPQPPSSWDYRRPPPRPASFFVFLVETGFHHVSQDGLDLLTS</sequence>
<dbReference type="PRINTS" id="PR02045">
    <property type="entry name" value="F138DOMAIN"/>
</dbReference>
<dbReference type="GeneTree" id="ENSGT01100000263676"/>
<evidence type="ECO:0000313" key="3">
    <source>
        <dbReference type="Proteomes" id="UP000028761"/>
    </source>
</evidence>
<feature type="transmembrane region" description="Helical" evidence="1">
    <location>
        <begin position="64"/>
        <end position="89"/>
    </location>
</feature>
<evidence type="ECO:0000313" key="2">
    <source>
        <dbReference type="Ensembl" id="ENSPANP00000059306.1"/>
    </source>
</evidence>
<proteinExistence type="predicted"/>
<dbReference type="Ensembl" id="ENSPANT00000070093.1">
    <property type="protein sequence ID" value="ENSPANP00000059306.1"/>
    <property type="gene ID" value="ENSPANG00000038257.1"/>
</dbReference>
<keyword evidence="1" id="KW-0472">Membrane</keyword>
<protein>
    <submittedName>
        <fullName evidence="2">Uncharacterized protein</fullName>
    </submittedName>
</protein>
<dbReference type="AlphaFoldDB" id="A0A8I5R2E6"/>
<accession>A0A8I5R2E6</accession>
<name>A0A8I5R2E6_PAPAN</name>
<keyword evidence="1" id="KW-0812">Transmembrane</keyword>
<keyword evidence="1" id="KW-1133">Transmembrane helix</keyword>
<evidence type="ECO:0000256" key="1">
    <source>
        <dbReference type="SAM" id="Phobius"/>
    </source>
</evidence>
<dbReference type="Proteomes" id="UP000028761">
    <property type="component" value="Chromosome 15"/>
</dbReference>
<organism evidence="2 3">
    <name type="scientific">Papio anubis</name>
    <name type="common">Olive baboon</name>
    <dbReference type="NCBI Taxonomy" id="9555"/>
    <lineage>
        <taxon>Eukaryota</taxon>
        <taxon>Metazoa</taxon>
        <taxon>Chordata</taxon>
        <taxon>Craniata</taxon>
        <taxon>Vertebrata</taxon>
        <taxon>Euteleostomi</taxon>
        <taxon>Mammalia</taxon>
        <taxon>Eutheria</taxon>
        <taxon>Euarchontoglires</taxon>
        <taxon>Primates</taxon>
        <taxon>Haplorrhini</taxon>
        <taxon>Catarrhini</taxon>
        <taxon>Cercopithecidae</taxon>
        <taxon>Cercopithecinae</taxon>
        <taxon>Papio</taxon>
    </lineage>
</organism>
<keyword evidence="3" id="KW-1185">Reference proteome</keyword>
<reference evidence="2" key="2">
    <citation type="submission" date="2025-08" db="UniProtKB">
        <authorList>
            <consortium name="Ensembl"/>
        </authorList>
    </citation>
    <scope>IDENTIFICATION</scope>
</reference>
<reference evidence="2 3" key="1">
    <citation type="submission" date="2012-03" db="EMBL/GenBank/DDBJ databases">
        <title>Whole Genome Assembly of Papio anubis.</title>
        <authorList>
            <person name="Liu Y.L."/>
            <person name="Abraham K.A."/>
            <person name="Akbar H.A."/>
            <person name="Ali S.A."/>
            <person name="Anosike U.A."/>
            <person name="Aqrawi P.A."/>
            <person name="Arias F.A."/>
            <person name="Attaway T.A."/>
            <person name="Awwad R.A."/>
            <person name="Babu C.B."/>
            <person name="Bandaranaike D.B."/>
            <person name="Battles P.B."/>
            <person name="Bell A.B."/>
            <person name="Beltran B.B."/>
            <person name="Berhane-Mersha D.B."/>
            <person name="Bess C.B."/>
            <person name="Bickham C.B."/>
            <person name="Bolden T.B."/>
            <person name="Carter K.C."/>
            <person name="Chau D.C."/>
            <person name="Chavez A.C."/>
            <person name="Clerc-Blankenburg K.C."/>
            <person name="Coyle M.C."/>
            <person name="Dao M.D."/>
            <person name="Davila M.L.D."/>
            <person name="Davy-Carroll L.D."/>
            <person name="Denson S.D."/>
            <person name="Dinh H.D."/>
            <person name="Fernandez S.F."/>
            <person name="Fernando P.F."/>
            <person name="Forbes L.F."/>
            <person name="Francis C.F."/>
            <person name="Francisco L.F."/>
            <person name="Fu Q.F."/>
            <person name="Garcia-Iii R.G."/>
            <person name="Garrett T.G."/>
            <person name="Gross S.G."/>
            <person name="Gubbala S.G."/>
            <person name="Hirani K.H."/>
            <person name="Hogues M.H."/>
            <person name="Hollins B.H."/>
            <person name="Jackson L.J."/>
            <person name="Javaid M.J."/>
            <person name="Jhangiani S.J."/>
            <person name="Johnson A.J."/>
            <person name="Johnson B.J."/>
            <person name="Jones J.J."/>
            <person name="Joshi V.J."/>
            <person name="Kalu J.K."/>
            <person name="Khan N.K."/>
            <person name="Korchina V.K."/>
            <person name="Kovar C.K."/>
            <person name="Lago L.L."/>
            <person name="Lara F.L."/>
            <person name="Le T.-K.L."/>
            <person name="Lee S.L."/>
            <person name="Legall-Iii F.L."/>
            <person name="Lemon S.L."/>
            <person name="Liu J.L."/>
            <person name="Liu Y.-S.L."/>
            <person name="Liyanage D.L."/>
            <person name="Lopez J.L."/>
            <person name="Lorensuhewa L.L."/>
            <person name="Mata R.M."/>
            <person name="Mathew T.M."/>
            <person name="Mercado C.M."/>
            <person name="Mercado I.M."/>
            <person name="Morales K.M."/>
            <person name="Morgan M.M."/>
            <person name="Munidasa M.M."/>
            <person name="Ngo D.N."/>
            <person name="Nguyen L.N."/>
            <person name="Nguyen T.N."/>
            <person name="Nguyen N.N."/>
            <person name="Obregon M.O."/>
            <person name="Okwuonu G.O."/>
            <person name="Ongeri F.O."/>
            <person name="Onwere C.O."/>
            <person name="Osifeso I.O."/>
            <person name="Parra A.P."/>
            <person name="Patil S.P."/>
            <person name="Perez A.P."/>
            <person name="Perez Y.P."/>
            <person name="Pham C.P."/>
            <person name="Pu L.-L.P."/>
            <person name="Puazo M.P."/>
            <person name="Quiroz J.Q."/>
            <person name="Rouhana J.R."/>
            <person name="Ruiz M.R."/>
            <person name="Ruiz S.-J.R."/>
            <person name="Saada N.S."/>
            <person name="Santibanez J.S."/>
            <person name="Scheel M.S."/>
            <person name="Schneider B.S."/>
            <person name="Simmons D.S."/>
            <person name="Sisson I.S."/>
            <person name="Tang L.-Y.T."/>
            <person name="Thornton R.T."/>
            <person name="Tisius J.T."/>
            <person name="Toledanes G.T."/>
            <person name="Trejos Z.T."/>
            <person name="Usmani K.U."/>
            <person name="Varghese R.V."/>
            <person name="Vattathil S.V."/>
            <person name="Vee V.V."/>
            <person name="Walker D.W."/>
            <person name="Weissenberger G.W."/>
            <person name="White C.W."/>
            <person name="Williams A.W."/>
            <person name="Woodworth J.W."/>
            <person name="Wright R.W."/>
            <person name="Zhu Y.Z."/>
            <person name="Han Y.H."/>
            <person name="Newsham I.N."/>
            <person name="Nazareth L.N."/>
            <person name="Worley K.W."/>
            <person name="Muzny D.M."/>
            <person name="Rogers J.R."/>
            <person name="Gibbs R.G."/>
        </authorList>
    </citation>
    <scope>NUCLEOTIDE SEQUENCE [LARGE SCALE GENOMIC DNA]</scope>
</reference>